<dbReference type="Pfam" id="PF00296">
    <property type="entry name" value="Bac_luciferase"/>
    <property type="match status" value="1"/>
</dbReference>
<dbReference type="InterPro" id="IPR019949">
    <property type="entry name" value="CmoO-like"/>
</dbReference>
<keyword evidence="4" id="KW-1185">Reference proteome</keyword>
<dbReference type="SUPFAM" id="SSF51679">
    <property type="entry name" value="Bacterial luciferase-like"/>
    <property type="match status" value="1"/>
</dbReference>
<dbReference type="Gene3D" id="3.20.20.30">
    <property type="entry name" value="Luciferase-like domain"/>
    <property type="match status" value="1"/>
</dbReference>
<dbReference type="PANTHER" id="PTHR30137:SF6">
    <property type="entry name" value="LUCIFERASE-LIKE MONOOXYGENASE"/>
    <property type="match status" value="1"/>
</dbReference>
<dbReference type="InterPro" id="IPR036661">
    <property type="entry name" value="Luciferase-like_sf"/>
</dbReference>
<accession>A0A1E3L1Q5</accession>
<reference evidence="3 4" key="1">
    <citation type="submission" date="2016-08" db="EMBL/GenBank/DDBJ databases">
        <title>Genome sequencing of Paenibacillus sp. TI45-13ar, isolated from Korean traditional nuruk.</title>
        <authorList>
            <person name="Kim S.-J."/>
        </authorList>
    </citation>
    <scope>NUCLEOTIDE SEQUENCE [LARGE SCALE GENOMIC DNA]</scope>
    <source>
        <strain evidence="3 4">TI45-13ar</strain>
    </source>
</reference>
<protein>
    <recommendedName>
        <fullName evidence="2">Luciferase-like domain-containing protein</fullName>
    </recommendedName>
</protein>
<dbReference type="EMBL" id="MDER01000047">
    <property type="protein sequence ID" value="ODP27729.1"/>
    <property type="molecule type" value="Genomic_DNA"/>
</dbReference>
<dbReference type="STRING" id="1886670.PTI45_02901"/>
<proteinExistence type="predicted"/>
<dbReference type="AlphaFoldDB" id="A0A1E3L1Q5"/>
<dbReference type="Proteomes" id="UP000094578">
    <property type="component" value="Unassembled WGS sequence"/>
</dbReference>
<sequence length="352" mass="38359">MSEQHQHSDSSHSTNTLGNIPISVLDLAPITAGSTAGEAFKNSLDMAQHAEKWGYNRYWVAEHHNMPGIASSATSVVIGYLAAGTSTIRVGSGGIMLPNHAPLVIAEQFGTLESMYPGRIDLGLGRAPGSDRRTTLALRRQLDSGEDFPELLQELTSFFDASATSYHAPIRAVPGEGLNIPIWLLGSSDFSAQLAGQKGLPFAFAGHFSPDYTQRALAVYRHHFEPSAILDKPYAMVGVNAIAADTDEEAEWLGTTMQQQFLNIIRGKTGQVQPPTDMSSKWTPYEKDAVEQQLRSTIKGGPEKVKEQLTQYIADTGADELIVTGMLYDHQARLRSYEIISEVAQIRNTVNS</sequence>
<evidence type="ECO:0000313" key="4">
    <source>
        <dbReference type="Proteomes" id="UP000094578"/>
    </source>
</evidence>
<organism evidence="3 4">
    <name type="scientific">Paenibacillus nuruki</name>
    <dbReference type="NCBI Taxonomy" id="1886670"/>
    <lineage>
        <taxon>Bacteria</taxon>
        <taxon>Bacillati</taxon>
        <taxon>Bacillota</taxon>
        <taxon>Bacilli</taxon>
        <taxon>Bacillales</taxon>
        <taxon>Paenibacillaceae</taxon>
        <taxon>Paenibacillus</taxon>
    </lineage>
</organism>
<evidence type="ECO:0000313" key="3">
    <source>
        <dbReference type="EMBL" id="ODP27729.1"/>
    </source>
</evidence>
<dbReference type="NCBIfam" id="TIGR03558">
    <property type="entry name" value="oxido_grp_1"/>
    <property type="match status" value="1"/>
</dbReference>
<dbReference type="InterPro" id="IPR011251">
    <property type="entry name" value="Luciferase-like_dom"/>
</dbReference>
<dbReference type="RefSeq" id="WP_069328310.1">
    <property type="nucleotide sequence ID" value="NZ_MDER01000047.1"/>
</dbReference>
<evidence type="ECO:0000259" key="2">
    <source>
        <dbReference type="Pfam" id="PF00296"/>
    </source>
</evidence>
<dbReference type="PANTHER" id="PTHR30137">
    <property type="entry name" value="LUCIFERASE-LIKE MONOOXYGENASE"/>
    <property type="match status" value="1"/>
</dbReference>
<dbReference type="InterPro" id="IPR050766">
    <property type="entry name" value="Bact_Lucif_Oxidored"/>
</dbReference>
<evidence type="ECO:0000256" key="1">
    <source>
        <dbReference type="ARBA" id="ARBA00007789"/>
    </source>
</evidence>
<gene>
    <name evidence="3" type="ORF">PTI45_02901</name>
</gene>
<dbReference type="PATRIC" id="fig|1886670.3.peg.2952"/>
<dbReference type="GO" id="GO:0005829">
    <property type="term" value="C:cytosol"/>
    <property type="evidence" value="ECO:0007669"/>
    <property type="project" value="TreeGrafter"/>
</dbReference>
<name>A0A1E3L1Q5_9BACL</name>
<dbReference type="FunFam" id="3.20.20.30:FF:000002">
    <property type="entry name" value="LLM class flavin-dependent oxidoreductase"/>
    <property type="match status" value="1"/>
</dbReference>
<feature type="domain" description="Luciferase-like" evidence="2">
    <location>
        <begin position="23"/>
        <end position="319"/>
    </location>
</feature>
<dbReference type="GO" id="GO:0016705">
    <property type="term" value="F:oxidoreductase activity, acting on paired donors, with incorporation or reduction of molecular oxygen"/>
    <property type="evidence" value="ECO:0007669"/>
    <property type="project" value="InterPro"/>
</dbReference>
<comment type="caution">
    <text evidence="3">The sequence shown here is derived from an EMBL/GenBank/DDBJ whole genome shotgun (WGS) entry which is preliminary data.</text>
</comment>
<comment type="similarity">
    <text evidence="1">To bacterial alkanal monooxygenase alpha and beta chains.</text>
</comment>